<dbReference type="OrthoDB" id="8601734at2"/>
<proteinExistence type="predicted"/>
<dbReference type="Proteomes" id="UP000234328">
    <property type="component" value="Unassembled WGS sequence"/>
</dbReference>
<sequence length="176" mass="19358">MWVDLLSMLATAVLAACLVFILGRFLRKSKRKLPRWAMPAAMGCSMIAFSIWSEYSWFTRMQAALPQNVVVLSTGERSAPWAPWTYAAPVTIRFIAMDTHAISRSEQKPQLVKGHLLLVERWQPTRTVAVAFDCAAHLRADLMGNATLAADGVLSGAQWQAVAPTEPALRAACKST</sequence>
<evidence type="ECO:0000313" key="3">
    <source>
        <dbReference type="Proteomes" id="UP000234328"/>
    </source>
</evidence>
<accession>A0A2N4UIK0</accession>
<keyword evidence="3" id="KW-1185">Reference proteome</keyword>
<dbReference type="RefSeq" id="WP_102068920.1">
    <property type="nucleotide sequence ID" value="NZ_PDNV01000003.1"/>
</dbReference>
<keyword evidence="1" id="KW-1133">Transmembrane helix</keyword>
<evidence type="ECO:0000313" key="2">
    <source>
        <dbReference type="EMBL" id="PLC54843.1"/>
    </source>
</evidence>
<keyword evidence="1" id="KW-0812">Transmembrane</keyword>
<reference evidence="2 3" key="1">
    <citation type="submission" date="2017-10" db="EMBL/GenBank/DDBJ databases">
        <title>Two draft genome sequences of Pusillimonas sp. strains isolated from a nitrate- and radionuclide-contaminated groundwater in Russia.</title>
        <authorList>
            <person name="Grouzdev D.S."/>
            <person name="Tourova T.P."/>
            <person name="Goeva M.A."/>
            <person name="Babich T.L."/>
            <person name="Sokolova D.S."/>
            <person name="Abdullin R."/>
            <person name="Poltaraus A.B."/>
            <person name="Toshchakov S.V."/>
            <person name="Nazina T.N."/>
        </authorList>
    </citation>
    <scope>NUCLEOTIDE SEQUENCE [LARGE SCALE GENOMIC DNA]</scope>
    <source>
        <strain evidence="2 3">JR1/69-2-13</strain>
    </source>
</reference>
<keyword evidence="1" id="KW-0472">Membrane</keyword>
<organism evidence="2 3">
    <name type="scientific">Pollutimonas nitritireducens</name>
    <dbReference type="NCBI Taxonomy" id="2045209"/>
    <lineage>
        <taxon>Bacteria</taxon>
        <taxon>Pseudomonadati</taxon>
        <taxon>Pseudomonadota</taxon>
        <taxon>Betaproteobacteria</taxon>
        <taxon>Burkholderiales</taxon>
        <taxon>Alcaligenaceae</taxon>
        <taxon>Pollutimonas</taxon>
    </lineage>
</organism>
<feature type="transmembrane region" description="Helical" evidence="1">
    <location>
        <begin position="38"/>
        <end position="58"/>
    </location>
</feature>
<feature type="transmembrane region" description="Helical" evidence="1">
    <location>
        <begin position="6"/>
        <end position="26"/>
    </location>
</feature>
<evidence type="ECO:0000256" key="1">
    <source>
        <dbReference type="SAM" id="Phobius"/>
    </source>
</evidence>
<dbReference type="EMBL" id="PDNV01000003">
    <property type="protein sequence ID" value="PLC54843.1"/>
    <property type="molecule type" value="Genomic_DNA"/>
</dbReference>
<gene>
    <name evidence="2" type="ORF">CR155_05115</name>
</gene>
<comment type="caution">
    <text evidence="2">The sequence shown here is derived from an EMBL/GenBank/DDBJ whole genome shotgun (WGS) entry which is preliminary data.</text>
</comment>
<name>A0A2N4UIK0_9BURK</name>
<protein>
    <submittedName>
        <fullName evidence="2">Uncharacterized protein</fullName>
    </submittedName>
</protein>
<dbReference type="AlphaFoldDB" id="A0A2N4UIK0"/>